<dbReference type="InterPro" id="IPR029261">
    <property type="entry name" value="Transposase_Znf"/>
</dbReference>
<dbReference type="Pfam" id="PF14690">
    <property type="entry name" value="Zn_ribbon_ISL3"/>
    <property type="match status" value="1"/>
</dbReference>
<keyword evidence="4" id="KW-1185">Reference proteome</keyword>
<evidence type="ECO:0000313" key="4">
    <source>
        <dbReference type="Proteomes" id="UP000644610"/>
    </source>
</evidence>
<feature type="domain" description="HTH IS21-type" evidence="2">
    <location>
        <begin position="285"/>
        <end position="347"/>
    </location>
</feature>
<dbReference type="EMBL" id="BOOQ01000008">
    <property type="protein sequence ID" value="GII45117.1"/>
    <property type="molecule type" value="Genomic_DNA"/>
</dbReference>
<dbReference type="InterPro" id="IPR002560">
    <property type="entry name" value="Transposase_DDE"/>
</dbReference>
<dbReference type="Proteomes" id="UP000644610">
    <property type="component" value="Unassembled WGS sequence"/>
</dbReference>
<accession>A0A8J3UK03</accession>
<reference evidence="3" key="1">
    <citation type="submission" date="2021-01" db="EMBL/GenBank/DDBJ databases">
        <title>Whole genome shotgun sequence of Planotetraspora silvatica NBRC 100141.</title>
        <authorList>
            <person name="Komaki H."/>
            <person name="Tamura T."/>
        </authorList>
    </citation>
    <scope>NUCLEOTIDE SEQUENCE</scope>
    <source>
        <strain evidence="3">NBRC 100141</strain>
    </source>
</reference>
<dbReference type="PROSITE" id="PS50531">
    <property type="entry name" value="HTH_IS21"/>
    <property type="match status" value="1"/>
</dbReference>
<sequence>MVFPHLRFIHIDRFERTAGGLRIWGRAREMTATCTACGAVSGRVHGRYERRVDDLAISGRPVVIRLQVRRFVCVNTACRRKTFVEQVPGLTRRYGRRSLPLAEVLTAIALALAGRAGARLADALGVVTSRSTLLRLIRALPEPHQGNPTVVGIDDFALRRRRVYGTVLIDMVTHRPIEVLVGRDAKTVSEWLAAHPQVEVVCRDRASAYAEAVTTAAPQAIQVADRWHLWHNLVEAVDKCVVQHRACLRQPSEGDHGGALPQLGPAPEIETNPEVATGLNTRIQERYTAVQELVAQGHSIRGIMRELGLARGTVRRYARPANVEELLTSAARPSNLDDFKLYLHERFAAGTTRPIHLFAELQAQGYTGSYPNIRDYVRRLRRWAQRHPATAPPPAVHHVVGWITRHPANLEEEHARGLAQILDRCPELAQPTAHVRAFAVMMSERHGDQLHKWLTSARASDLPGLNSFIRGVERDQAAVTAGLTHAWSSGPVEGHVNRIKMIKRQMFGRANFDLLRKRILLTP</sequence>
<proteinExistence type="predicted"/>
<evidence type="ECO:0000256" key="1">
    <source>
        <dbReference type="SAM" id="MobiDB-lite"/>
    </source>
</evidence>
<dbReference type="InterPro" id="IPR017894">
    <property type="entry name" value="HTH_IS21_transposase_type"/>
</dbReference>
<dbReference type="PANTHER" id="PTHR33498:SF1">
    <property type="entry name" value="TRANSPOSASE FOR INSERTION SEQUENCE ELEMENT IS1557"/>
    <property type="match status" value="1"/>
</dbReference>
<dbReference type="NCBIfam" id="NF033550">
    <property type="entry name" value="transpos_ISL3"/>
    <property type="match status" value="1"/>
</dbReference>
<dbReference type="Pfam" id="PF01610">
    <property type="entry name" value="DDE_Tnp_ISL3"/>
    <property type="match status" value="2"/>
</dbReference>
<dbReference type="AlphaFoldDB" id="A0A8J3UK03"/>
<comment type="caution">
    <text evidence="3">The sequence shown here is derived from an EMBL/GenBank/DDBJ whole genome shotgun (WGS) entry which is preliminary data.</text>
</comment>
<organism evidence="3 4">
    <name type="scientific">Planotetraspora silvatica</name>
    <dbReference type="NCBI Taxonomy" id="234614"/>
    <lineage>
        <taxon>Bacteria</taxon>
        <taxon>Bacillati</taxon>
        <taxon>Actinomycetota</taxon>
        <taxon>Actinomycetes</taxon>
        <taxon>Streptosporangiales</taxon>
        <taxon>Streptosporangiaceae</taxon>
        <taxon>Planotetraspora</taxon>
    </lineage>
</organism>
<evidence type="ECO:0000313" key="3">
    <source>
        <dbReference type="EMBL" id="GII45117.1"/>
    </source>
</evidence>
<evidence type="ECO:0000259" key="2">
    <source>
        <dbReference type="PROSITE" id="PS50531"/>
    </source>
</evidence>
<name>A0A8J3UK03_9ACTN</name>
<protein>
    <submittedName>
        <fullName evidence="3">Transposase</fullName>
    </submittedName>
</protein>
<dbReference type="InterPro" id="IPR047951">
    <property type="entry name" value="Transpos_ISL3"/>
</dbReference>
<feature type="region of interest" description="Disordered" evidence="1">
    <location>
        <begin position="251"/>
        <end position="272"/>
    </location>
</feature>
<dbReference type="Gene3D" id="1.10.10.60">
    <property type="entry name" value="Homeodomain-like"/>
    <property type="match status" value="1"/>
</dbReference>
<gene>
    <name evidence="3" type="ORF">Psi02_15410</name>
</gene>
<dbReference type="PANTHER" id="PTHR33498">
    <property type="entry name" value="TRANSPOSASE FOR INSERTION SEQUENCE ELEMENT IS1557"/>
    <property type="match status" value="1"/>
</dbReference>